<accession>A0A193FRM1</accession>
<evidence type="ECO:0000256" key="1">
    <source>
        <dbReference type="ARBA" id="ARBA00009437"/>
    </source>
</evidence>
<protein>
    <submittedName>
        <fullName evidence="7">Transcriptional regulator</fullName>
    </submittedName>
</protein>
<dbReference type="STRING" id="463025.BAU08_00070"/>
<dbReference type="CDD" id="cd08422">
    <property type="entry name" value="PBP2_CrgA_like"/>
    <property type="match status" value="1"/>
</dbReference>
<dbReference type="EMBL" id="CP016171">
    <property type="protein sequence ID" value="ANN69953.1"/>
    <property type="molecule type" value="Genomic_DNA"/>
</dbReference>
<dbReference type="Gene3D" id="3.40.190.290">
    <property type="match status" value="1"/>
</dbReference>
<sequence>MDLIECMEVFQEVGKSLSFSKAAESRASSRSSVTKKIAWLEGYFGVQLFNRNTKHVSLTESGRLLLENADTLALATRNLKELVQGPVRTPTGRIRLGTPPSFGAVHLAPAIEDFLRRYPAIKISLLLDDGRSDLIAENLDLSVRIAPRLKDTNQIAYLITVVPQVVVATRAYLRTHGTPATPKDLEQHNCLVHSLKAPTNMWTFTDPRNNTQVVHVSGTFNSNLGESIMHLAQLGHGISMHPRYMVESALRAGTLQVVMPEYRPEGLDIYAIVQSKRHLPYKVRLFVEHLRRWFKDAEWKQ</sequence>
<evidence type="ECO:0000256" key="3">
    <source>
        <dbReference type="ARBA" id="ARBA00023125"/>
    </source>
</evidence>
<dbReference type="Gene3D" id="1.10.10.10">
    <property type="entry name" value="Winged helix-like DNA-binding domain superfamily/Winged helix DNA-binding domain"/>
    <property type="match status" value="1"/>
</dbReference>
<dbReference type="AlphaFoldDB" id="A0A193FRM1"/>
<dbReference type="PROSITE" id="PS50931">
    <property type="entry name" value="HTH_LYSR"/>
    <property type="match status" value="1"/>
</dbReference>
<dbReference type="EMBL" id="CP016170">
    <property type="protein sequence ID" value="ANN64925.1"/>
    <property type="molecule type" value="Genomic_DNA"/>
</dbReference>
<evidence type="ECO:0000313" key="8">
    <source>
        <dbReference type="Proteomes" id="UP000091897"/>
    </source>
</evidence>
<comment type="similarity">
    <text evidence="1">Belongs to the LysR transcriptional regulatory family.</text>
</comment>
<dbReference type="InterPro" id="IPR005119">
    <property type="entry name" value="LysR_subst-bd"/>
</dbReference>
<evidence type="ECO:0000313" key="6">
    <source>
        <dbReference type="EMBL" id="ANN64925.1"/>
    </source>
</evidence>
<dbReference type="InterPro" id="IPR036388">
    <property type="entry name" value="WH-like_DNA-bd_sf"/>
</dbReference>
<dbReference type="Pfam" id="PF03466">
    <property type="entry name" value="LysR_substrate"/>
    <property type="match status" value="1"/>
</dbReference>
<evidence type="ECO:0000256" key="2">
    <source>
        <dbReference type="ARBA" id="ARBA00023015"/>
    </source>
</evidence>
<dbReference type="Pfam" id="PF00126">
    <property type="entry name" value="HTH_1"/>
    <property type="match status" value="1"/>
</dbReference>
<keyword evidence="3" id="KW-0238">DNA-binding</keyword>
<evidence type="ECO:0000259" key="5">
    <source>
        <dbReference type="PROSITE" id="PS50931"/>
    </source>
</evidence>
<dbReference type="PANTHER" id="PTHR30537:SF5">
    <property type="entry name" value="HTH-TYPE TRANSCRIPTIONAL ACTIVATOR TTDR-RELATED"/>
    <property type="match status" value="1"/>
</dbReference>
<dbReference type="PANTHER" id="PTHR30537">
    <property type="entry name" value="HTH-TYPE TRANSCRIPTIONAL REGULATOR"/>
    <property type="match status" value="1"/>
</dbReference>
<feature type="domain" description="HTH lysR-type" evidence="5">
    <location>
        <begin position="1"/>
        <end position="59"/>
    </location>
</feature>
<keyword evidence="4" id="KW-0804">Transcription</keyword>
<evidence type="ECO:0000256" key="4">
    <source>
        <dbReference type="ARBA" id="ARBA00023163"/>
    </source>
</evidence>
<dbReference type="SUPFAM" id="SSF53850">
    <property type="entry name" value="Periplasmic binding protein-like II"/>
    <property type="match status" value="1"/>
</dbReference>
<dbReference type="GO" id="GO:0003700">
    <property type="term" value="F:DNA-binding transcription factor activity"/>
    <property type="evidence" value="ECO:0007669"/>
    <property type="project" value="InterPro"/>
</dbReference>
<dbReference type="InterPro" id="IPR058163">
    <property type="entry name" value="LysR-type_TF_proteobact-type"/>
</dbReference>
<dbReference type="OrthoDB" id="9026421at2"/>
<dbReference type="Proteomes" id="UP000091897">
    <property type="component" value="Chromosome"/>
</dbReference>
<dbReference type="RefSeq" id="WP_066342619.1">
    <property type="nucleotide sequence ID" value="NZ_CBCSFJ010000054.1"/>
</dbReference>
<dbReference type="Proteomes" id="UP000092213">
    <property type="component" value="Chromosome"/>
</dbReference>
<gene>
    <name evidence="6" type="ORF">BAU06_00080</name>
    <name evidence="7" type="ORF">BAU08_00070</name>
</gene>
<dbReference type="InterPro" id="IPR036390">
    <property type="entry name" value="WH_DNA-bd_sf"/>
</dbReference>
<proteinExistence type="inferred from homology"/>
<reference evidence="8 9" key="1">
    <citation type="submission" date="2016-06" db="EMBL/GenBank/DDBJ databases">
        <title>Complete genome sequences of Bordetella bronchialis and Bordetella flabilis.</title>
        <authorList>
            <person name="LiPuma J.J."/>
            <person name="Spilker T."/>
        </authorList>
    </citation>
    <scope>NUCLEOTIDE SEQUENCE [LARGE SCALE GENOMIC DNA]</scope>
    <source>
        <strain evidence="7 9">AU17976</strain>
        <strain evidence="6 8">AU3182</strain>
    </source>
</reference>
<evidence type="ECO:0000313" key="7">
    <source>
        <dbReference type="EMBL" id="ANN69953.1"/>
    </source>
</evidence>
<dbReference type="InterPro" id="IPR000847">
    <property type="entry name" value="LysR_HTH_N"/>
</dbReference>
<organism evidence="7 9">
    <name type="scientific">Bordetella bronchialis</name>
    <dbReference type="NCBI Taxonomy" id="463025"/>
    <lineage>
        <taxon>Bacteria</taxon>
        <taxon>Pseudomonadati</taxon>
        <taxon>Pseudomonadota</taxon>
        <taxon>Betaproteobacteria</taxon>
        <taxon>Burkholderiales</taxon>
        <taxon>Alcaligenaceae</taxon>
        <taxon>Bordetella</taxon>
    </lineage>
</organism>
<dbReference type="GO" id="GO:0003677">
    <property type="term" value="F:DNA binding"/>
    <property type="evidence" value="ECO:0007669"/>
    <property type="project" value="UniProtKB-KW"/>
</dbReference>
<keyword evidence="2" id="KW-0805">Transcription regulation</keyword>
<dbReference type="KEGG" id="bbro:BAU06_00080"/>
<keyword evidence="8" id="KW-1185">Reference proteome</keyword>
<name>A0A193FRM1_9BORD</name>
<evidence type="ECO:0000313" key="9">
    <source>
        <dbReference type="Proteomes" id="UP000092213"/>
    </source>
</evidence>
<dbReference type="SUPFAM" id="SSF46785">
    <property type="entry name" value="Winged helix' DNA-binding domain"/>
    <property type="match status" value="1"/>
</dbReference>